<feature type="transmembrane region" description="Helical" evidence="9">
    <location>
        <begin position="126"/>
        <end position="149"/>
    </location>
</feature>
<comment type="subcellular location">
    <subcellularLocation>
        <location evidence="1">Cell inner membrane</location>
        <topology evidence="1">Multi-pass membrane protein</topology>
    </subcellularLocation>
    <subcellularLocation>
        <location evidence="9">Cell membrane</location>
        <topology evidence="9">Multi-pass membrane protein</topology>
    </subcellularLocation>
</comment>
<dbReference type="AlphaFoldDB" id="A0A1F5TLU8"/>
<dbReference type="EMBL" id="MFGO01000040">
    <property type="protein sequence ID" value="OGF39888.1"/>
    <property type="molecule type" value="Genomic_DNA"/>
</dbReference>
<dbReference type="GO" id="GO:0140359">
    <property type="term" value="F:ABC-type transporter activity"/>
    <property type="evidence" value="ECO:0007669"/>
    <property type="project" value="InterPro"/>
</dbReference>
<dbReference type="GO" id="GO:0015920">
    <property type="term" value="P:lipopolysaccharide transport"/>
    <property type="evidence" value="ECO:0007669"/>
    <property type="project" value="TreeGrafter"/>
</dbReference>
<protein>
    <recommendedName>
        <fullName evidence="9">Transport permease protein</fullName>
    </recommendedName>
</protein>
<evidence type="ECO:0000256" key="4">
    <source>
        <dbReference type="ARBA" id="ARBA00022475"/>
    </source>
</evidence>
<feature type="domain" description="ABC transmembrane type-2" evidence="10">
    <location>
        <begin position="46"/>
        <end position="266"/>
    </location>
</feature>
<evidence type="ECO:0000256" key="6">
    <source>
        <dbReference type="ARBA" id="ARBA00022692"/>
    </source>
</evidence>
<dbReference type="GO" id="GO:0005886">
    <property type="term" value="C:plasma membrane"/>
    <property type="evidence" value="ECO:0007669"/>
    <property type="project" value="UniProtKB-SubCell"/>
</dbReference>
<evidence type="ECO:0000256" key="8">
    <source>
        <dbReference type="ARBA" id="ARBA00023136"/>
    </source>
</evidence>
<dbReference type="InterPro" id="IPR013525">
    <property type="entry name" value="ABC2_TM"/>
</dbReference>
<keyword evidence="5" id="KW-0997">Cell inner membrane</keyword>
<feature type="transmembrane region" description="Helical" evidence="9">
    <location>
        <begin position="155"/>
        <end position="178"/>
    </location>
</feature>
<evidence type="ECO:0000256" key="5">
    <source>
        <dbReference type="ARBA" id="ARBA00022519"/>
    </source>
</evidence>
<evidence type="ECO:0000256" key="1">
    <source>
        <dbReference type="ARBA" id="ARBA00004429"/>
    </source>
</evidence>
<evidence type="ECO:0000256" key="2">
    <source>
        <dbReference type="ARBA" id="ARBA00007783"/>
    </source>
</evidence>
<evidence type="ECO:0000259" key="10">
    <source>
        <dbReference type="PROSITE" id="PS51012"/>
    </source>
</evidence>
<evidence type="ECO:0000256" key="3">
    <source>
        <dbReference type="ARBA" id="ARBA00022448"/>
    </source>
</evidence>
<reference evidence="11 12" key="1">
    <citation type="journal article" date="2016" name="Nat. Commun.">
        <title>Thousands of microbial genomes shed light on interconnected biogeochemical processes in an aquifer system.</title>
        <authorList>
            <person name="Anantharaman K."/>
            <person name="Brown C.T."/>
            <person name="Hug L.A."/>
            <person name="Sharon I."/>
            <person name="Castelle C.J."/>
            <person name="Probst A.J."/>
            <person name="Thomas B.C."/>
            <person name="Singh A."/>
            <person name="Wilkins M.J."/>
            <person name="Karaoz U."/>
            <person name="Brodie E.L."/>
            <person name="Williams K.H."/>
            <person name="Hubbard S.S."/>
            <person name="Banfield J.F."/>
        </authorList>
    </citation>
    <scope>NUCLEOTIDE SEQUENCE [LARGE SCALE GENOMIC DNA]</scope>
</reference>
<gene>
    <name evidence="11" type="ORF">A2531_00750</name>
</gene>
<dbReference type="PANTHER" id="PTHR30413:SF8">
    <property type="entry name" value="TRANSPORT PERMEASE PROTEIN"/>
    <property type="match status" value="1"/>
</dbReference>
<sequence length="274" mass="31603">MSEKETIIEPKKTFSLDDFREIWEYRELLYFFTWRDLKVRYKQTYIGIAWAFFQPFFAMVVFSIFFGKLAKMPSDDIPYPIFVFVGLLLWQFFAGSLTAVSNCLVGNKQIITKVYFPRLILPISAVITKFVDFLIASLILVGLMFYYGYLPHLSGFLILPLLLLITFMAALGLGLFLASLNVKYRDVGYVLPYFIQMMMFLTPVVYPASLTGIYSWFLAMNPMTGVIKAARAALLGNFPINWPLLGISSLACLFLMIFGFYYFKKTEKYFADIV</sequence>
<dbReference type="Pfam" id="PF01061">
    <property type="entry name" value="ABC2_membrane"/>
    <property type="match status" value="1"/>
</dbReference>
<evidence type="ECO:0000313" key="11">
    <source>
        <dbReference type="EMBL" id="OGF39888.1"/>
    </source>
</evidence>
<keyword evidence="7 9" id="KW-1133">Transmembrane helix</keyword>
<evidence type="ECO:0000256" key="9">
    <source>
        <dbReference type="RuleBase" id="RU361157"/>
    </source>
</evidence>
<comment type="caution">
    <text evidence="11">The sequence shown here is derived from an EMBL/GenBank/DDBJ whole genome shotgun (WGS) entry which is preliminary data.</text>
</comment>
<accession>A0A1F5TLU8</accession>
<keyword evidence="8 9" id="KW-0472">Membrane</keyword>
<evidence type="ECO:0000313" key="12">
    <source>
        <dbReference type="Proteomes" id="UP000177579"/>
    </source>
</evidence>
<dbReference type="Proteomes" id="UP000177579">
    <property type="component" value="Unassembled WGS sequence"/>
</dbReference>
<name>A0A1F5TLU8_9BACT</name>
<feature type="transmembrane region" description="Helical" evidence="9">
    <location>
        <begin position="240"/>
        <end position="263"/>
    </location>
</feature>
<keyword evidence="6 9" id="KW-0812">Transmembrane</keyword>
<feature type="transmembrane region" description="Helical" evidence="9">
    <location>
        <begin position="45"/>
        <end position="67"/>
    </location>
</feature>
<dbReference type="PROSITE" id="PS51012">
    <property type="entry name" value="ABC_TM2"/>
    <property type="match status" value="1"/>
</dbReference>
<evidence type="ECO:0000256" key="7">
    <source>
        <dbReference type="ARBA" id="ARBA00022989"/>
    </source>
</evidence>
<keyword evidence="3 9" id="KW-0813">Transport</keyword>
<proteinExistence type="inferred from homology"/>
<organism evidence="11 12">
    <name type="scientific">Candidatus Falkowbacteria bacterium RIFOXYD2_FULL_34_120</name>
    <dbReference type="NCBI Taxonomy" id="1798007"/>
    <lineage>
        <taxon>Bacteria</taxon>
        <taxon>Candidatus Falkowiibacteriota</taxon>
    </lineage>
</organism>
<dbReference type="InterPro" id="IPR047817">
    <property type="entry name" value="ABC2_TM_bact-type"/>
</dbReference>
<feature type="transmembrane region" description="Helical" evidence="9">
    <location>
        <begin position="79"/>
        <end position="105"/>
    </location>
</feature>
<dbReference type="PANTHER" id="PTHR30413">
    <property type="entry name" value="INNER MEMBRANE TRANSPORT PERMEASE"/>
    <property type="match status" value="1"/>
</dbReference>
<feature type="transmembrane region" description="Helical" evidence="9">
    <location>
        <begin position="190"/>
        <end position="220"/>
    </location>
</feature>
<keyword evidence="4 9" id="KW-1003">Cell membrane</keyword>
<comment type="similarity">
    <text evidence="2 9">Belongs to the ABC-2 integral membrane protein family.</text>
</comment>